<comment type="caution">
    <text evidence="10">The sequence shown here is derived from an EMBL/GenBank/DDBJ whole genome shotgun (WGS) entry which is preliminary data.</text>
</comment>
<protein>
    <recommendedName>
        <fullName evidence="12">V-type ATP synthase subunit I</fullName>
    </recommendedName>
</protein>
<keyword evidence="3" id="KW-0813">Transport</keyword>
<feature type="transmembrane region" description="Helical" evidence="9">
    <location>
        <begin position="549"/>
        <end position="577"/>
    </location>
</feature>
<dbReference type="PANTHER" id="PTHR11629">
    <property type="entry name" value="VACUOLAR PROTON ATPASES"/>
    <property type="match status" value="1"/>
</dbReference>
<keyword evidence="4 9" id="KW-0812">Transmembrane</keyword>
<keyword evidence="6" id="KW-0406">Ion transport</keyword>
<feature type="transmembrane region" description="Helical" evidence="9">
    <location>
        <begin position="373"/>
        <end position="393"/>
    </location>
</feature>
<dbReference type="GO" id="GO:0007035">
    <property type="term" value="P:vacuolar acidification"/>
    <property type="evidence" value="ECO:0007669"/>
    <property type="project" value="TreeGrafter"/>
</dbReference>
<name>A0A9D1NP46_9BACT</name>
<dbReference type="PANTHER" id="PTHR11629:SF63">
    <property type="entry name" value="V-TYPE PROTON ATPASE SUBUNIT A"/>
    <property type="match status" value="1"/>
</dbReference>
<keyword evidence="7 9" id="KW-0472">Membrane</keyword>
<feature type="transmembrane region" description="Helical" evidence="9">
    <location>
        <begin position="477"/>
        <end position="495"/>
    </location>
</feature>
<sequence length="608" mass="63766">MIVPMLRLTLLCAAKERLAALNALRALGCVHVALEVRDGEGIRRAAAGVAAAEQALRVLDAAKKGGAFVFKPDAASPVAAMGFDALLAAAKAPAAPTSAAEVNRLAELATRLAEEAFGYRLALRRYAPFGEVDPATVAALAAAGLPVRLFKAPQKVADELGDAAYLFRAESGFAYGAWISAEPLPASCEAIPLPELATATMRARADEAEAAAEALKARLAACEALRPELRREVAAATADRTAAEVAANLRDAGDVAYLRGYLPARAEADLLAMAQAEGWGVVTEEPEEGDPNVPVLLEPPRAFRSIGVVFKGLGILPGYTEGDVSIPFYAFFSLFFAMLVGDAGYGALMLAAVIAAAVALWRKPAARPALTVFAVFSLATVLWGVLSGTYFGIDKAALPACLTAIPTVGWLGSNDNMMFLCFLIGAVHISIARLWNAALLFPNLKTLGEVGWLCVTWGMFTVVCNIVVAWFAAPLGLMVGLVGAGVVLILIPLFADIRNEGVNVGMLPLNVISAMGDIISYVRLFAVGLASVKVAENFNSMALGLDLPIVLRVLAVVAILLIGHGLNLAMGALSVLVHAVRLNTLEFSNAKGITWAGLPYAPFRQPQQ</sequence>
<feature type="coiled-coil region" evidence="8">
    <location>
        <begin position="198"/>
        <end position="232"/>
    </location>
</feature>
<evidence type="ECO:0000256" key="2">
    <source>
        <dbReference type="ARBA" id="ARBA00009904"/>
    </source>
</evidence>
<feature type="transmembrane region" description="Helical" evidence="9">
    <location>
        <begin position="417"/>
        <end position="438"/>
    </location>
</feature>
<evidence type="ECO:0000256" key="8">
    <source>
        <dbReference type="SAM" id="Coils"/>
    </source>
</evidence>
<feature type="transmembrane region" description="Helical" evidence="9">
    <location>
        <begin position="450"/>
        <end position="471"/>
    </location>
</feature>
<evidence type="ECO:0000256" key="1">
    <source>
        <dbReference type="ARBA" id="ARBA00004141"/>
    </source>
</evidence>
<reference evidence="10" key="2">
    <citation type="journal article" date="2021" name="PeerJ">
        <title>Extensive microbial diversity within the chicken gut microbiome revealed by metagenomics and culture.</title>
        <authorList>
            <person name="Gilroy R."/>
            <person name="Ravi A."/>
            <person name="Getino M."/>
            <person name="Pursley I."/>
            <person name="Horton D.L."/>
            <person name="Alikhan N.F."/>
            <person name="Baker D."/>
            <person name="Gharbi K."/>
            <person name="Hall N."/>
            <person name="Watson M."/>
            <person name="Adriaenssens E.M."/>
            <person name="Foster-Nyarko E."/>
            <person name="Jarju S."/>
            <person name="Secka A."/>
            <person name="Antonio M."/>
            <person name="Oren A."/>
            <person name="Chaudhuri R.R."/>
            <person name="La Ragione R."/>
            <person name="Hildebrand F."/>
            <person name="Pallen M.J."/>
        </authorList>
    </citation>
    <scope>NUCLEOTIDE SEQUENCE</scope>
    <source>
        <strain evidence="10">35461</strain>
    </source>
</reference>
<dbReference type="GO" id="GO:0016471">
    <property type="term" value="C:vacuolar proton-transporting V-type ATPase complex"/>
    <property type="evidence" value="ECO:0007669"/>
    <property type="project" value="TreeGrafter"/>
</dbReference>
<comment type="similarity">
    <text evidence="2">Belongs to the V-ATPase 116 kDa subunit family.</text>
</comment>
<dbReference type="AlphaFoldDB" id="A0A9D1NP46"/>
<dbReference type="InterPro" id="IPR002490">
    <property type="entry name" value="V-ATPase_116kDa_su"/>
</dbReference>
<dbReference type="GO" id="GO:0046961">
    <property type="term" value="F:proton-transporting ATPase activity, rotational mechanism"/>
    <property type="evidence" value="ECO:0007669"/>
    <property type="project" value="InterPro"/>
</dbReference>
<keyword evidence="5 9" id="KW-1133">Transmembrane helix</keyword>
<dbReference type="EMBL" id="DVOR01000241">
    <property type="protein sequence ID" value="HIV09983.1"/>
    <property type="molecule type" value="Genomic_DNA"/>
</dbReference>
<evidence type="ECO:0000256" key="3">
    <source>
        <dbReference type="ARBA" id="ARBA00022448"/>
    </source>
</evidence>
<feature type="transmembrane region" description="Helical" evidence="9">
    <location>
        <begin position="507"/>
        <end position="529"/>
    </location>
</feature>
<dbReference type="Proteomes" id="UP000886845">
    <property type="component" value="Unassembled WGS sequence"/>
</dbReference>
<evidence type="ECO:0000256" key="4">
    <source>
        <dbReference type="ARBA" id="ARBA00022692"/>
    </source>
</evidence>
<dbReference type="GO" id="GO:0051117">
    <property type="term" value="F:ATPase binding"/>
    <property type="evidence" value="ECO:0007669"/>
    <property type="project" value="TreeGrafter"/>
</dbReference>
<gene>
    <name evidence="10" type="ORF">IAC79_07715</name>
</gene>
<proteinExistence type="inferred from homology"/>
<evidence type="ECO:0000313" key="11">
    <source>
        <dbReference type="Proteomes" id="UP000886845"/>
    </source>
</evidence>
<evidence type="ECO:0008006" key="12">
    <source>
        <dbReference type="Google" id="ProtNLM"/>
    </source>
</evidence>
<evidence type="ECO:0000256" key="6">
    <source>
        <dbReference type="ARBA" id="ARBA00023065"/>
    </source>
</evidence>
<reference evidence="10" key="1">
    <citation type="submission" date="2020-10" db="EMBL/GenBank/DDBJ databases">
        <authorList>
            <person name="Gilroy R."/>
        </authorList>
    </citation>
    <scope>NUCLEOTIDE SEQUENCE</scope>
    <source>
        <strain evidence="10">35461</strain>
    </source>
</reference>
<comment type="subcellular location">
    <subcellularLocation>
        <location evidence="1">Membrane</location>
        <topology evidence="1">Multi-pass membrane protein</topology>
    </subcellularLocation>
</comment>
<keyword evidence="8" id="KW-0175">Coiled coil</keyword>
<evidence type="ECO:0000313" key="10">
    <source>
        <dbReference type="EMBL" id="HIV09983.1"/>
    </source>
</evidence>
<evidence type="ECO:0000256" key="7">
    <source>
        <dbReference type="ARBA" id="ARBA00023136"/>
    </source>
</evidence>
<evidence type="ECO:0000256" key="5">
    <source>
        <dbReference type="ARBA" id="ARBA00022989"/>
    </source>
</evidence>
<organism evidence="10 11">
    <name type="scientific">Candidatus Spyradenecus faecavium</name>
    <dbReference type="NCBI Taxonomy" id="2840947"/>
    <lineage>
        <taxon>Bacteria</taxon>
        <taxon>Pseudomonadati</taxon>
        <taxon>Lentisphaerota</taxon>
        <taxon>Lentisphaeria</taxon>
        <taxon>Lentisphaerales</taxon>
        <taxon>Lentisphaeraceae</taxon>
        <taxon>Lentisphaeraceae incertae sedis</taxon>
        <taxon>Candidatus Spyradenecus</taxon>
    </lineage>
</organism>
<feature type="transmembrane region" description="Helical" evidence="9">
    <location>
        <begin position="328"/>
        <end position="361"/>
    </location>
</feature>
<evidence type="ECO:0000256" key="9">
    <source>
        <dbReference type="SAM" id="Phobius"/>
    </source>
</evidence>
<dbReference type="GO" id="GO:0033179">
    <property type="term" value="C:proton-transporting V-type ATPase, V0 domain"/>
    <property type="evidence" value="ECO:0007669"/>
    <property type="project" value="InterPro"/>
</dbReference>
<accession>A0A9D1NP46</accession>